<dbReference type="AlphaFoldDB" id="A0A395NHL9"/>
<evidence type="ECO:0000313" key="3">
    <source>
        <dbReference type="Proteomes" id="UP000266272"/>
    </source>
</evidence>
<gene>
    <name evidence="2" type="ORF">TARUN_6648</name>
</gene>
<reference evidence="2 3" key="1">
    <citation type="journal article" date="2018" name="PLoS Pathog.">
        <title>Evolution of structural diversity of trichothecenes, a family of toxins produced by plant pathogenic and entomopathogenic fungi.</title>
        <authorList>
            <person name="Proctor R.H."/>
            <person name="McCormick S.P."/>
            <person name="Kim H.S."/>
            <person name="Cardoza R.E."/>
            <person name="Stanley A.M."/>
            <person name="Lindo L."/>
            <person name="Kelly A."/>
            <person name="Brown D.W."/>
            <person name="Lee T."/>
            <person name="Vaughan M.M."/>
            <person name="Alexander N.J."/>
            <person name="Busman M."/>
            <person name="Gutierrez S."/>
        </authorList>
    </citation>
    <scope>NUCLEOTIDE SEQUENCE [LARGE SCALE GENOMIC DNA]</scope>
    <source>
        <strain evidence="2 3">IBT 40837</strain>
    </source>
</reference>
<proteinExistence type="predicted"/>
<name>A0A395NHL9_TRIAR</name>
<accession>A0A395NHL9</accession>
<dbReference type="Proteomes" id="UP000266272">
    <property type="component" value="Unassembled WGS sequence"/>
</dbReference>
<organism evidence="2 3">
    <name type="scientific">Trichoderma arundinaceum</name>
    <dbReference type="NCBI Taxonomy" id="490622"/>
    <lineage>
        <taxon>Eukaryota</taxon>
        <taxon>Fungi</taxon>
        <taxon>Dikarya</taxon>
        <taxon>Ascomycota</taxon>
        <taxon>Pezizomycotina</taxon>
        <taxon>Sordariomycetes</taxon>
        <taxon>Hypocreomycetidae</taxon>
        <taxon>Hypocreales</taxon>
        <taxon>Hypocreaceae</taxon>
        <taxon>Trichoderma</taxon>
    </lineage>
</organism>
<sequence length="180" mass="21127">MNPPPYERSDVPKNIKHNDDWDDKASISPWLMKNILEIGEHAERIRLTMEYTKRKRDIVKERDTALKLRNKSLAREIKKVKADAGNIESTRVHGLWSIAMARQHRIRSFIKMLREEDARGGYMYHSLIRMGTKEAQNAHKVEEEKIQVAFRKAARELDEEYKVLLDTMLDSNKQSAKVQI</sequence>
<dbReference type="EMBL" id="PXOA01000423">
    <property type="protein sequence ID" value="RFU75588.1"/>
    <property type="molecule type" value="Genomic_DNA"/>
</dbReference>
<comment type="caution">
    <text evidence="2">The sequence shown here is derived from an EMBL/GenBank/DDBJ whole genome shotgun (WGS) entry which is preliminary data.</text>
</comment>
<evidence type="ECO:0000256" key="1">
    <source>
        <dbReference type="SAM" id="MobiDB-lite"/>
    </source>
</evidence>
<feature type="region of interest" description="Disordered" evidence="1">
    <location>
        <begin position="1"/>
        <end position="20"/>
    </location>
</feature>
<keyword evidence="3" id="KW-1185">Reference proteome</keyword>
<protein>
    <submittedName>
        <fullName evidence="2">Uncharacterized protein</fullName>
    </submittedName>
</protein>
<evidence type="ECO:0000313" key="2">
    <source>
        <dbReference type="EMBL" id="RFU75588.1"/>
    </source>
</evidence>
<feature type="compositionally biased region" description="Basic and acidic residues" evidence="1">
    <location>
        <begin position="7"/>
        <end position="20"/>
    </location>
</feature>